<evidence type="ECO:0000313" key="1">
    <source>
        <dbReference type="EMBL" id="RVU43836.1"/>
    </source>
</evidence>
<dbReference type="RefSeq" id="WP_128230395.1">
    <property type="nucleotide sequence ID" value="NZ_SACR01000006.1"/>
</dbReference>
<organism evidence="1 2">
    <name type="scientific">Rubrivivax rivuli</name>
    <dbReference type="NCBI Taxonomy" id="1862385"/>
    <lineage>
        <taxon>Bacteria</taxon>
        <taxon>Pseudomonadati</taxon>
        <taxon>Pseudomonadota</taxon>
        <taxon>Betaproteobacteria</taxon>
        <taxon>Burkholderiales</taxon>
        <taxon>Sphaerotilaceae</taxon>
        <taxon>Rubrivivax</taxon>
    </lineage>
</organism>
<proteinExistence type="predicted"/>
<sequence length="147" mass="16471">MRATAQRMLSLPIPMRRRWPPAFIEAGAPTDDDFGTLLHSSIARLMEIRTHQAVLVEDTGHTYLSEQDADGQASRTLRHLQQAAAIANSIACDPRRAEGADVPRRVPREDRARQPLCVCIDGFSLHAAARVVRHDRKRLKQLCRCIG</sequence>
<keyword evidence="2" id="KW-1185">Reference proteome</keyword>
<name>A0A437RAK3_9BURK</name>
<comment type="caution">
    <text evidence="1">The sequence shown here is derived from an EMBL/GenBank/DDBJ whole genome shotgun (WGS) entry which is preliminary data.</text>
</comment>
<gene>
    <name evidence="1" type="ORF">EOE66_19435</name>
</gene>
<dbReference type="OrthoDB" id="6979325at2"/>
<dbReference type="AlphaFoldDB" id="A0A437RAK3"/>
<dbReference type="Proteomes" id="UP000285575">
    <property type="component" value="Unassembled WGS sequence"/>
</dbReference>
<protein>
    <submittedName>
        <fullName evidence="1">Uncharacterized protein</fullName>
    </submittedName>
</protein>
<reference evidence="1 2" key="1">
    <citation type="submission" date="2019-01" db="EMBL/GenBank/DDBJ databases">
        <authorList>
            <person name="Chen W.-M."/>
        </authorList>
    </citation>
    <scope>NUCLEOTIDE SEQUENCE [LARGE SCALE GENOMIC DNA]</scope>
    <source>
        <strain evidence="1 2">KYPY4</strain>
    </source>
</reference>
<accession>A0A437RAK3</accession>
<dbReference type="EMBL" id="SACR01000006">
    <property type="protein sequence ID" value="RVU43836.1"/>
    <property type="molecule type" value="Genomic_DNA"/>
</dbReference>
<evidence type="ECO:0000313" key="2">
    <source>
        <dbReference type="Proteomes" id="UP000285575"/>
    </source>
</evidence>